<accession>A0AAN7CCI9</accession>
<keyword evidence="3" id="KW-0560">Oxidoreductase</keyword>
<keyword evidence="6" id="KW-1185">Reference proteome</keyword>
<evidence type="ECO:0000313" key="6">
    <source>
        <dbReference type="Proteomes" id="UP001303760"/>
    </source>
</evidence>
<protein>
    <recommendedName>
        <fullName evidence="4">NmrA-like domain-containing protein</fullName>
    </recommendedName>
</protein>
<dbReference type="InterPro" id="IPR008030">
    <property type="entry name" value="NmrA-like"/>
</dbReference>
<evidence type="ECO:0000256" key="2">
    <source>
        <dbReference type="ARBA" id="ARBA00022857"/>
    </source>
</evidence>
<keyword evidence="2" id="KW-0521">NADP</keyword>
<dbReference type="Proteomes" id="UP001303760">
    <property type="component" value="Unassembled WGS sequence"/>
</dbReference>
<dbReference type="InterPro" id="IPR051609">
    <property type="entry name" value="NmrA/Isoflavone_reductase-like"/>
</dbReference>
<dbReference type="Gene3D" id="3.90.25.10">
    <property type="entry name" value="UDP-galactose 4-epimerase, domain 1"/>
    <property type="match status" value="1"/>
</dbReference>
<organism evidence="5 6">
    <name type="scientific">Achaetomium macrosporum</name>
    <dbReference type="NCBI Taxonomy" id="79813"/>
    <lineage>
        <taxon>Eukaryota</taxon>
        <taxon>Fungi</taxon>
        <taxon>Dikarya</taxon>
        <taxon>Ascomycota</taxon>
        <taxon>Pezizomycotina</taxon>
        <taxon>Sordariomycetes</taxon>
        <taxon>Sordariomycetidae</taxon>
        <taxon>Sordariales</taxon>
        <taxon>Chaetomiaceae</taxon>
        <taxon>Achaetomium</taxon>
    </lineage>
</organism>
<dbReference type="AlphaFoldDB" id="A0AAN7CCI9"/>
<dbReference type="GO" id="GO:0016491">
    <property type="term" value="F:oxidoreductase activity"/>
    <property type="evidence" value="ECO:0007669"/>
    <property type="project" value="UniProtKB-KW"/>
</dbReference>
<dbReference type="PANTHER" id="PTHR47706:SF4">
    <property type="entry name" value="NMRA-LIKE DOMAIN-CONTAINING PROTEIN"/>
    <property type="match status" value="1"/>
</dbReference>
<dbReference type="PANTHER" id="PTHR47706">
    <property type="entry name" value="NMRA-LIKE FAMILY PROTEIN"/>
    <property type="match status" value="1"/>
</dbReference>
<dbReference type="Pfam" id="PF05368">
    <property type="entry name" value="NmrA"/>
    <property type="match status" value="1"/>
</dbReference>
<reference evidence="5" key="2">
    <citation type="submission" date="2023-05" db="EMBL/GenBank/DDBJ databases">
        <authorList>
            <consortium name="Lawrence Berkeley National Laboratory"/>
            <person name="Steindorff A."/>
            <person name="Hensen N."/>
            <person name="Bonometti L."/>
            <person name="Westerberg I."/>
            <person name="Brannstrom I.O."/>
            <person name="Guillou S."/>
            <person name="Cros-Aarteil S."/>
            <person name="Calhoun S."/>
            <person name="Haridas S."/>
            <person name="Kuo A."/>
            <person name="Mondo S."/>
            <person name="Pangilinan J."/>
            <person name="Riley R."/>
            <person name="Labutti K."/>
            <person name="Andreopoulos B."/>
            <person name="Lipzen A."/>
            <person name="Chen C."/>
            <person name="Yanf M."/>
            <person name="Daum C."/>
            <person name="Ng V."/>
            <person name="Clum A."/>
            <person name="Ohm R."/>
            <person name="Martin F."/>
            <person name="Silar P."/>
            <person name="Natvig D."/>
            <person name="Lalanne C."/>
            <person name="Gautier V."/>
            <person name="Ament-Velasquez S.L."/>
            <person name="Kruys A."/>
            <person name="Hutchinson M.I."/>
            <person name="Powell A.J."/>
            <person name="Barry K."/>
            <person name="Miller A.N."/>
            <person name="Grigoriev I.V."/>
            <person name="Debuchy R."/>
            <person name="Gladieux P."/>
            <person name="Thoren M.H."/>
            <person name="Johannesson H."/>
        </authorList>
    </citation>
    <scope>NUCLEOTIDE SEQUENCE</scope>
    <source>
        <strain evidence="5">CBS 532.94</strain>
    </source>
</reference>
<feature type="domain" description="NmrA-like" evidence="4">
    <location>
        <begin position="6"/>
        <end position="310"/>
    </location>
</feature>
<proteinExistence type="inferred from homology"/>
<name>A0AAN7CCI9_9PEZI</name>
<gene>
    <name evidence="5" type="ORF">C8A03DRAFT_43557</name>
</gene>
<evidence type="ECO:0000259" key="4">
    <source>
        <dbReference type="Pfam" id="PF05368"/>
    </source>
</evidence>
<evidence type="ECO:0000256" key="1">
    <source>
        <dbReference type="ARBA" id="ARBA00005725"/>
    </source>
</evidence>
<comment type="caution">
    <text evidence="5">The sequence shown here is derived from an EMBL/GenBank/DDBJ whole genome shotgun (WGS) entry which is preliminary data.</text>
</comment>
<dbReference type="Gene3D" id="3.40.50.720">
    <property type="entry name" value="NAD(P)-binding Rossmann-like Domain"/>
    <property type="match status" value="1"/>
</dbReference>
<sequence length="317" mass="35022">MVRIAIAGPGRLAREIIDVLLATGRHEIIILARKDATSELIIPGTTWVKVDYQDRGALVRALQGVHTILSFIVVHLDTNNASQKALIDAAIEAGVKRIAPSEWSISHPEHLEAFYGNKLEIRKYLEGKNKDRKVIEYCLFQPGWFMNYLAGARGSTKHTRSAELSLVDHGKLRAHLASGSLDKQITYTALHDIANIVVKAVEYEGEWPKFGGINGHTLSLGEEIAIGEKIRGKAYHIETLEMEDLKSGIVKASWLPPIGPEAIGEHVNEEFGKQALRSLALNHAAGAATVSDEWNRIFPDYKFTTVEEFLARAFGDA</sequence>
<evidence type="ECO:0000256" key="3">
    <source>
        <dbReference type="ARBA" id="ARBA00023002"/>
    </source>
</evidence>
<dbReference type="InterPro" id="IPR036291">
    <property type="entry name" value="NAD(P)-bd_dom_sf"/>
</dbReference>
<dbReference type="EMBL" id="MU860084">
    <property type="protein sequence ID" value="KAK4238762.1"/>
    <property type="molecule type" value="Genomic_DNA"/>
</dbReference>
<dbReference type="SUPFAM" id="SSF51735">
    <property type="entry name" value="NAD(P)-binding Rossmann-fold domains"/>
    <property type="match status" value="1"/>
</dbReference>
<reference evidence="5" key="1">
    <citation type="journal article" date="2023" name="Mol. Phylogenet. Evol.">
        <title>Genome-scale phylogeny and comparative genomics of the fungal order Sordariales.</title>
        <authorList>
            <person name="Hensen N."/>
            <person name="Bonometti L."/>
            <person name="Westerberg I."/>
            <person name="Brannstrom I.O."/>
            <person name="Guillou S."/>
            <person name="Cros-Aarteil S."/>
            <person name="Calhoun S."/>
            <person name="Haridas S."/>
            <person name="Kuo A."/>
            <person name="Mondo S."/>
            <person name="Pangilinan J."/>
            <person name="Riley R."/>
            <person name="LaButti K."/>
            <person name="Andreopoulos B."/>
            <person name="Lipzen A."/>
            <person name="Chen C."/>
            <person name="Yan M."/>
            <person name="Daum C."/>
            <person name="Ng V."/>
            <person name="Clum A."/>
            <person name="Steindorff A."/>
            <person name="Ohm R.A."/>
            <person name="Martin F."/>
            <person name="Silar P."/>
            <person name="Natvig D.O."/>
            <person name="Lalanne C."/>
            <person name="Gautier V."/>
            <person name="Ament-Velasquez S.L."/>
            <person name="Kruys A."/>
            <person name="Hutchinson M.I."/>
            <person name="Powell A.J."/>
            <person name="Barry K."/>
            <person name="Miller A.N."/>
            <person name="Grigoriev I.V."/>
            <person name="Debuchy R."/>
            <person name="Gladieux P."/>
            <person name="Hiltunen Thoren M."/>
            <person name="Johannesson H."/>
        </authorList>
    </citation>
    <scope>NUCLEOTIDE SEQUENCE</scope>
    <source>
        <strain evidence="5">CBS 532.94</strain>
    </source>
</reference>
<comment type="similarity">
    <text evidence="1">Belongs to the NmrA-type oxidoreductase family. Isoflavone reductase subfamily.</text>
</comment>
<evidence type="ECO:0000313" key="5">
    <source>
        <dbReference type="EMBL" id="KAK4238762.1"/>
    </source>
</evidence>